<dbReference type="SUPFAM" id="SSF46689">
    <property type="entry name" value="Homeodomain-like"/>
    <property type="match status" value="2"/>
</dbReference>
<evidence type="ECO:0000256" key="1">
    <source>
        <dbReference type="ARBA" id="ARBA00023015"/>
    </source>
</evidence>
<dbReference type="Proteomes" id="UP000242084">
    <property type="component" value="Chromosome 1"/>
</dbReference>
<dbReference type="PANTHER" id="PTHR43280:SF28">
    <property type="entry name" value="HTH-TYPE TRANSCRIPTIONAL ACTIVATOR RHAS"/>
    <property type="match status" value="1"/>
</dbReference>
<name>A0A239YDZ7_9STAP</name>
<dbReference type="RefSeq" id="WP_095085769.1">
    <property type="nucleotide sequence ID" value="NZ_BMDM01000007.1"/>
</dbReference>
<dbReference type="PROSITE" id="PS00041">
    <property type="entry name" value="HTH_ARAC_FAMILY_1"/>
    <property type="match status" value="1"/>
</dbReference>
<evidence type="ECO:0000256" key="3">
    <source>
        <dbReference type="ARBA" id="ARBA00023163"/>
    </source>
</evidence>
<feature type="domain" description="HTH araC/xylS-type" evidence="4">
    <location>
        <begin position="158"/>
        <end position="256"/>
    </location>
</feature>
<dbReference type="SMART" id="SM00342">
    <property type="entry name" value="HTH_ARAC"/>
    <property type="match status" value="1"/>
</dbReference>
<dbReference type="AlphaFoldDB" id="A0A239YDZ7"/>
<dbReference type="InterPro" id="IPR018062">
    <property type="entry name" value="HTH_AraC-typ_CS"/>
</dbReference>
<dbReference type="InterPro" id="IPR009057">
    <property type="entry name" value="Homeodomain-like_sf"/>
</dbReference>
<protein>
    <submittedName>
        <fullName evidence="5">AraC family transcriptional regulator</fullName>
    </submittedName>
</protein>
<keyword evidence="2" id="KW-0238">DNA-binding</keyword>
<organism evidence="5 6">
    <name type="scientific">Mammaliicoccus stepanovicii</name>
    <dbReference type="NCBI Taxonomy" id="643214"/>
    <lineage>
        <taxon>Bacteria</taxon>
        <taxon>Bacillati</taxon>
        <taxon>Bacillota</taxon>
        <taxon>Bacilli</taxon>
        <taxon>Bacillales</taxon>
        <taxon>Staphylococcaceae</taxon>
        <taxon>Mammaliicoccus</taxon>
    </lineage>
</organism>
<gene>
    <name evidence="5" type="primary">ureR</name>
    <name evidence="5" type="ORF">SAMEA4384403_00305</name>
</gene>
<dbReference type="EMBL" id="LT906462">
    <property type="protein sequence ID" value="SNV57067.1"/>
    <property type="molecule type" value="Genomic_DNA"/>
</dbReference>
<dbReference type="GO" id="GO:0043565">
    <property type="term" value="F:sequence-specific DNA binding"/>
    <property type="evidence" value="ECO:0007669"/>
    <property type="project" value="InterPro"/>
</dbReference>
<evidence type="ECO:0000256" key="2">
    <source>
        <dbReference type="ARBA" id="ARBA00023125"/>
    </source>
</evidence>
<evidence type="ECO:0000313" key="6">
    <source>
        <dbReference type="Proteomes" id="UP000242084"/>
    </source>
</evidence>
<keyword evidence="3" id="KW-0804">Transcription</keyword>
<dbReference type="InterPro" id="IPR017853">
    <property type="entry name" value="GH"/>
</dbReference>
<evidence type="ECO:0000259" key="4">
    <source>
        <dbReference type="PROSITE" id="PS01124"/>
    </source>
</evidence>
<accession>A0A239YDZ7</accession>
<dbReference type="SUPFAM" id="SSF51445">
    <property type="entry name" value="(Trans)glycosidases"/>
    <property type="match status" value="1"/>
</dbReference>
<sequence>MYNYEITLHKEKILNPKKLGCGALCFVLEGQSLLTINNKDYTYSVGDLFYLQDNDNFLPIINDGLVAILQISYSMMESLSGESSFLYSIVKTTTSDPLDKYKQEIKDLFIRAILADLTGIKMRRSQYVVGIFKIMFERFKNNTYHYGQTDTALTPLIYKVKQYIEEHYQEKLSLNLVADYFYISPEHLSREFSRQMGVTFINYLKEKRLFQATHALLFTPFKIEQIAHYHGFSSYHNFNRQFKERFQSTPKQYRLQYQQGKMNKDLDVITSEDKSILISKLQKLMHNRSLVHKYKHLSFKDNALKKISSNYKTYIHLGDVNDFYTPFLGTDLETIEKLSKSPIIVIHCSLKSFFYDDTNKNYKQNLAFCLSMLSNTKIIPSIKLYDFDVQDKVIKDNWHQFIDVIHNYLENKNGELYFDIDHNEFIHLRSQVKETRKRLPDIQIMINAPCPFDHDYEDLNIDMELCQEVDHFAVNYDFNSLYQLDTMNNYDIDNVTTYYTNKLINNLKYLKHHGKNVALMEWNIINGDTKTNSDFYFNAAIILKHLNHVTSYISGLGFWLIEESSKHYASIEKPLSLYLKYNCKSPMNYLLFILTHFNGHEYIEGSNYIKFEQHNKIFMLIYNYELYNPRDINYQSNIGVVLSYRDIPFDAFRVTKITFDQDNGNIYKAIRKLDQNHESLDYLNTKLLDKYCSPDIEMIDFKSKNVDETYYVKTNGIKMLIIQKLR</sequence>
<dbReference type="OrthoDB" id="149040at2"/>
<dbReference type="PANTHER" id="PTHR43280">
    <property type="entry name" value="ARAC-FAMILY TRANSCRIPTIONAL REGULATOR"/>
    <property type="match status" value="1"/>
</dbReference>
<keyword evidence="1" id="KW-0805">Transcription regulation</keyword>
<proteinExistence type="predicted"/>
<evidence type="ECO:0000313" key="5">
    <source>
        <dbReference type="EMBL" id="SNV57067.1"/>
    </source>
</evidence>
<dbReference type="PROSITE" id="PS01124">
    <property type="entry name" value="HTH_ARAC_FAMILY_2"/>
    <property type="match status" value="1"/>
</dbReference>
<dbReference type="Gene3D" id="1.10.10.60">
    <property type="entry name" value="Homeodomain-like"/>
    <property type="match status" value="2"/>
</dbReference>
<keyword evidence="6" id="KW-1185">Reference proteome</keyword>
<dbReference type="Pfam" id="PF12833">
    <property type="entry name" value="HTH_18"/>
    <property type="match status" value="1"/>
</dbReference>
<dbReference type="KEGG" id="sste:SAMEA4384403_0305"/>
<dbReference type="GO" id="GO:0003700">
    <property type="term" value="F:DNA-binding transcription factor activity"/>
    <property type="evidence" value="ECO:0007669"/>
    <property type="project" value="InterPro"/>
</dbReference>
<reference evidence="5 6" key="1">
    <citation type="submission" date="2017-06" db="EMBL/GenBank/DDBJ databases">
        <authorList>
            <consortium name="Pathogen Informatics"/>
        </authorList>
    </citation>
    <scope>NUCLEOTIDE SEQUENCE [LARGE SCALE GENOMIC DNA]</scope>
    <source>
        <strain evidence="5 6">NCTC13839</strain>
    </source>
</reference>
<dbReference type="InterPro" id="IPR018060">
    <property type="entry name" value="HTH_AraC"/>
</dbReference>